<evidence type="ECO:0000256" key="5">
    <source>
        <dbReference type="ARBA" id="ARBA00022553"/>
    </source>
</evidence>
<dbReference type="SMART" id="SM00304">
    <property type="entry name" value="HAMP"/>
    <property type="match status" value="1"/>
</dbReference>
<dbReference type="Gene3D" id="3.30.565.10">
    <property type="entry name" value="Histidine kinase-like ATPase, C-terminal domain"/>
    <property type="match status" value="1"/>
</dbReference>
<dbReference type="AlphaFoldDB" id="F6G9Q3"/>
<dbReference type="PANTHER" id="PTHR24421:SF10">
    <property type="entry name" value="NITRATE_NITRITE SENSOR PROTEIN NARQ"/>
    <property type="match status" value="1"/>
</dbReference>
<dbReference type="InterPro" id="IPR042295">
    <property type="entry name" value="NarX-like_N_sf"/>
</dbReference>
<dbReference type="InterPro" id="IPR005467">
    <property type="entry name" value="His_kinase_dom"/>
</dbReference>
<keyword evidence="9 14" id="KW-0418">Kinase</keyword>
<dbReference type="Pfam" id="PF13675">
    <property type="entry name" value="PilJ"/>
    <property type="match status" value="1"/>
</dbReference>
<feature type="transmembrane region" description="Helical" evidence="15">
    <location>
        <begin position="185"/>
        <end position="208"/>
    </location>
</feature>
<evidence type="ECO:0000256" key="7">
    <source>
        <dbReference type="ARBA" id="ARBA00022692"/>
    </source>
</evidence>
<dbReference type="EC" id="2.7.13.3" evidence="14"/>
<dbReference type="InterPro" id="IPR003018">
    <property type="entry name" value="GAF"/>
</dbReference>
<keyword evidence="7 15" id="KW-0812">Transmembrane</keyword>
<dbReference type="SUPFAM" id="SSF158472">
    <property type="entry name" value="HAMP domain-like"/>
    <property type="match status" value="1"/>
</dbReference>
<evidence type="ECO:0000256" key="9">
    <source>
        <dbReference type="ARBA" id="ARBA00022777"/>
    </source>
</evidence>
<dbReference type="EMBL" id="CP002820">
    <property type="protein sequence ID" value="AEG71138.1"/>
    <property type="molecule type" value="Genomic_DNA"/>
</dbReference>
<evidence type="ECO:0000256" key="3">
    <source>
        <dbReference type="ARBA" id="ARBA00022475"/>
    </source>
</evidence>
<dbReference type="GO" id="GO:0005886">
    <property type="term" value="C:plasma membrane"/>
    <property type="evidence" value="ECO:0007669"/>
    <property type="project" value="UniProtKB-SubCell"/>
</dbReference>
<evidence type="ECO:0000313" key="18">
    <source>
        <dbReference type="EMBL" id="AEG71138.1"/>
    </source>
</evidence>
<evidence type="ECO:0000256" key="2">
    <source>
        <dbReference type="ARBA" id="ARBA00004429"/>
    </source>
</evidence>
<dbReference type="PANTHER" id="PTHR24421">
    <property type="entry name" value="NITRATE/NITRITE SENSOR PROTEIN NARX-RELATED"/>
    <property type="match status" value="1"/>
</dbReference>
<dbReference type="Gene3D" id="1.20.120.960">
    <property type="entry name" value="Histidine kinase NarX, sensor domain"/>
    <property type="match status" value="1"/>
</dbReference>
<dbReference type="Pfam" id="PF13185">
    <property type="entry name" value="GAF_2"/>
    <property type="match status" value="1"/>
</dbReference>
<dbReference type="Proteomes" id="UP000007953">
    <property type="component" value="Plasmid megaplasmid"/>
</dbReference>
<dbReference type="SMART" id="SM00065">
    <property type="entry name" value="GAF"/>
    <property type="match status" value="1"/>
</dbReference>
<comment type="subcellular location">
    <subcellularLocation>
        <location evidence="2">Cell inner membrane</location>
        <topology evidence="2">Multi-pass membrane protein</topology>
    </subcellularLocation>
</comment>
<evidence type="ECO:0000256" key="8">
    <source>
        <dbReference type="ARBA" id="ARBA00022741"/>
    </source>
</evidence>
<evidence type="ECO:0000256" key="4">
    <source>
        <dbReference type="ARBA" id="ARBA00022519"/>
    </source>
</evidence>
<dbReference type="PROSITE" id="PS50109">
    <property type="entry name" value="HIS_KIN"/>
    <property type="match status" value="1"/>
</dbReference>
<comment type="catalytic activity">
    <reaction evidence="1 14">
        <text>ATP + protein L-histidine = ADP + protein N-phospho-L-histidine.</text>
        <dbReference type="EC" id="2.7.13.3"/>
    </reaction>
</comment>
<dbReference type="GO" id="GO:0000155">
    <property type="term" value="F:phosphorelay sensor kinase activity"/>
    <property type="evidence" value="ECO:0007669"/>
    <property type="project" value="UniProtKB-UniRule"/>
</dbReference>
<dbReference type="InterPro" id="IPR029016">
    <property type="entry name" value="GAF-like_dom_sf"/>
</dbReference>
<keyword evidence="8 14" id="KW-0547">Nucleotide-binding</keyword>
<dbReference type="InterPro" id="IPR003594">
    <property type="entry name" value="HATPase_dom"/>
</dbReference>
<keyword evidence="3 14" id="KW-1003">Cell membrane</keyword>
<evidence type="ECO:0000256" key="12">
    <source>
        <dbReference type="ARBA" id="ARBA00023012"/>
    </source>
</evidence>
<keyword evidence="13 14" id="KW-0472">Membrane</keyword>
<dbReference type="Pfam" id="PF02518">
    <property type="entry name" value="HATPase_c"/>
    <property type="match status" value="1"/>
</dbReference>
<dbReference type="CDD" id="cd16917">
    <property type="entry name" value="HATPase_UhpB-NarQ-NarX-like"/>
    <property type="match status" value="1"/>
</dbReference>
<organism evidence="18 19">
    <name type="scientific">Ralstonia solanacearum (strain Po82)</name>
    <dbReference type="NCBI Taxonomy" id="1031711"/>
    <lineage>
        <taxon>Bacteria</taxon>
        <taxon>Pseudomonadati</taxon>
        <taxon>Pseudomonadota</taxon>
        <taxon>Betaproteobacteria</taxon>
        <taxon>Burkholderiales</taxon>
        <taxon>Burkholderiaceae</taxon>
        <taxon>Ralstonia</taxon>
        <taxon>Ralstonia solanacearum species complex</taxon>
    </lineage>
</organism>
<feature type="domain" description="Histidine kinase" evidence="16">
    <location>
        <begin position="455"/>
        <end position="649"/>
    </location>
</feature>
<dbReference type="SUPFAM" id="SSF55874">
    <property type="entry name" value="ATPase domain of HSP90 chaperone/DNA topoisomerase II/histidine kinase"/>
    <property type="match status" value="1"/>
</dbReference>
<dbReference type="SMART" id="SM00387">
    <property type="entry name" value="HATPase_c"/>
    <property type="match status" value="1"/>
</dbReference>
<keyword evidence="5" id="KW-0597">Phosphoprotein</keyword>
<evidence type="ECO:0000256" key="10">
    <source>
        <dbReference type="ARBA" id="ARBA00022840"/>
    </source>
</evidence>
<dbReference type="Pfam" id="PF07730">
    <property type="entry name" value="HisKA_3"/>
    <property type="match status" value="1"/>
</dbReference>
<keyword evidence="6 14" id="KW-0808">Transferase</keyword>
<dbReference type="GO" id="GO:0046983">
    <property type="term" value="F:protein dimerization activity"/>
    <property type="evidence" value="ECO:0007669"/>
    <property type="project" value="UniProtKB-UniRule"/>
</dbReference>
<sequence>MCAPNDRPIRHVSHTAATILAAFIDTNRHGFAGCSDAGADRDCRHPLAVLATRGGGAAINDTGSLRMRASQIGIAVLEARNGRGNTLDTQIAQLDATLATLRHGDAQRPLFLPNDPDIRRQLDIVMAYWTTQLKPRASTERAQQTGMPSAYLAYLPGFIQEADQLVRMIERSNARKTTLLRSSQFVLAAMACIGTLLMIYLLYLWIILPVLRLQDGLRRMAAHDFATRLNVQTHDEIGQLTQGFNRMAQELQSLYVDLESRVTQKTEQLGVHNRELSALYDITAFLNMAGDIDSMCRGFIQRVTAQFRAAGGSIRVMDPDGQRLHLVASEGLPAELADAEHCMPADACLCGVAMRQDVVLLHDFRPMPQPVRPEPAYRCERAGYTGVAVFQIKTQQAMLGTFSLHFRSEQQLPAGDVRLLETLGQHLGIAIDHLRLSAKATQLAVIEERNLFAQGLHDSIAQGLNFLNLQVQLLDGAVQRQDLNEAREIVPLLRFGVEESYQDVRELLLNFRTKLEQGTLRPAVEQTLARFARQTGITPDLRYEENGGAPLPAAQQLQVLFILQEALSNVRKHAVASRVAVSVINGRDFELHVEDDGRGYDEHEVAERAQAHVGLSIMRERAAYLSAQLRLEGRPGKGTTVILRLQEQQRQAA</sequence>
<dbReference type="InterPro" id="IPR036890">
    <property type="entry name" value="HATPase_C_sf"/>
</dbReference>
<evidence type="ECO:0000256" key="6">
    <source>
        <dbReference type="ARBA" id="ARBA00022679"/>
    </source>
</evidence>
<dbReference type="PROSITE" id="PS50885">
    <property type="entry name" value="HAMP"/>
    <property type="match status" value="1"/>
</dbReference>
<dbReference type="Gene3D" id="3.30.450.40">
    <property type="match status" value="1"/>
</dbReference>
<dbReference type="HOGENOM" id="CLU_000445_20_10_4"/>
<dbReference type="Pfam" id="PF00672">
    <property type="entry name" value="HAMP"/>
    <property type="match status" value="1"/>
</dbReference>
<dbReference type="PATRIC" id="fig|1031711.3.peg.3737"/>
<dbReference type="InterPro" id="IPR029095">
    <property type="entry name" value="NarX-like_N"/>
</dbReference>
<evidence type="ECO:0000256" key="14">
    <source>
        <dbReference type="PIRNR" id="PIRNR003167"/>
    </source>
</evidence>
<dbReference type="InterPro" id="IPR016380">
    <property type="entry name" value="Sig_transdc_His_kin_NarX/NarQ"/>
</dbReference>
<name>F6G9Q3_RALS8</name>
<dbReference type="Gene3D" id="1.20.5.1930">
    <property type="match status" value="1"/>
</dbReference>
<reference evidence="18 19" key="1">
    <citation type="journal article" date="2011" name="J. Bacteriol.">
        <title>Complete genome sequence of the plant pathogen Ralstonia solanacearum strain Po82.</title>
        <authorList>
            <person name="Xu J."/>
            <person name="Zheng H.J."/>
            <person name="Liu L."/>
            <person name="Pan Z.C."/>
            <person name="Prior P."/>
            <person name="Tang B."/>
            <person name="Xu J.S."/>
            <person name="Zhang H."/>
            <person name="Tian Q."/>
            <person name="Zhang L.Q."/>
            <person name="Feng J."/>
        </authorList>
    </citation>
    <scope>NUCLEOTIDE SEQUENCE [LARGE SCALE GENOMIC DNA]</scope>
    <source>
        <strain evidence="19">Po82</strain>
    </source>
</reference>
<protein>
    <recommendedName>
        <fullName evidence="14">Sensor protein</fullName>
        <ecNumber evidence="14">2.7.13.3</ecNumber>
    </recommendedName>
</protein>
<geneLocation type="plasmid" evidence="19"/>
<dbReference type="PIRSF" id="PIRSF003167">
    <property type="entry name" value="STHK_NarX/NarQ"/>
    <property type="match status" value="1"/>
</dbReference>
<dbReference type="CDD" id="cd06225">
    <property type="entry name" value="HAMP"/>
    <property type="match status" value="1"/>
</dbReference>
<dbReference type="InterPro" id="IPR050482">
    <property type="entry name" value="Sensor_HK_TwoCompSys"/>
</dbReference>
<evidence type="ECO:0000259" key="17">
    <source>
        <dbReference type="PROSITE" id="PS50885"/>
    </source>
</evidence>
<evidence type="ECO:0000256" key="11">
    <source>
        <dbReference type="ARBA" id="ARBA00022989"/>
    </source>
</evidence>
<keyword evidence="12 14" id="KW-0902">Two-component regulatory system</keyword>
<dbReference type="GO" id="GO:0005524">
    <property type="term" value="F:ATP binding"/>
    <property type="evidence" value="ECO:0007669"/>
    <property type="project" value="UniProtKB-UniRule"/>
</dbReference>
<proteinExistence type="predicted"/>
<gene>
    <name evidence="18" type="primary">narX</name>
    <name evidence="18" type="ordered locus">RSPO_m00499</name>
</gene>
<dbReference type="Gene3D" id="1.10.8.500">
    <property type="entry name" value="HAMP domain in histidine kinase"/>
    <property type="match status" value="1"/>
</dbReference>
<accession>F6G9Q3</accession>
<keyword evidence="11 15" id="KW-1133">Transmembrane helix</keyword>
<keyword evidence="4 14" id="KW-0997">Cell inner membrane</keyword>
<evidence type="ECO:0000313" key="19">
    <source>
        <dbReference type="Proteomes" id="UP000007953"/>
    </source>
</evidence>
<dbReference type="KEGG" id="rsn:RSPO_m00499"/>
<keyword evidence="18" id="KW-0614">Plasmid</keyword>
<evidence type="ECO:0000256" key="1">
    <source>
        <dbReference type="ARBA" id="ARBA00000085"/>
    </source>
</evidence>
<feature type="domain" description="HAMP" evidence="17">
    <location>
        <begin position="204"/>
        <end position="256"/>
    </location>
</feature>
<dbReference type="SUPFAM" id="SSF55781">
    <property type="entry name" value="GAF domain-like"/>
    <property type="match status" value="1"/>
</dbReference>
<evidence type="ECO:0000259" key="16">
    <source>
        <dbReference type="PROSITE" id="PS50109"/>
    </source>
</evidence>
<dbReference type="InterPro" id="IPR011712">
    <property type="entry name" value="Sig_transdc_His_kin_sub3_dim/P"/>
</dbReference>
<dbReference type="InterPro" id="IPR003660">
    <property type="entry name" value="HAMP_dom"/>
</dbReference>
<keyword evidence="10 14" id="KW-0067">ATP-binding</keyword>
<evidence type="ECO:0000256" key="13">
    <source>
        <dbReference type="ARBA" id="ARBA00023136"/>
    </source>
</evidence>
<evidence type="ECO:0000256" key="15">
    <source>
        <dbReference type="SAM" id="Phobius"/>
    </source>
</evidence>